<evidence type="ECO:0000313" key="3">
    <source>
        <dbReference type="EMBL" id="CDL95147.1"/>
    </source>
</evidence>
<dbReference type="GO" id="GO:0035091">
    <property type="term" value="F:phosphatidylinositol binding"/>
    <property type="evidence" value="ECO:0007669"/>
    <property type="project" value="TreeGrafter"/>
</dbReference>
<dbReference type="GO" id="GO:0005544">
    <property type="term" value="F:calcium-dependent phospholipid binding"/>
    <property type="evidence" value="ECO:0007669"/>
    <property type="project" value="TreeGrafter"/>
</dbReference>
<dbReference type="PROSITE" id="PS50004">
    <property type="entry name" value="C2"/>
    <property type="match status" value="1"/>
</dbReference>
<feature type="region of interest" description="Disordered" evidence="1">
    <location>
        <begin position="63"/>
        <end position="97"/>
    </location>
</feature>
<dbReference type="GO" id="GO:0008429">
    <property type="term" value="F:phosphatidylethanolamine binding"/>
    <property type="evidence" value="ECO:0007669"/>
    <property type="project" value="TreeGrafter"/>
</dbReference>
<dbReference type="SUPFAM" id="SSF49562">
    <property type="entry name" value="C2 domain (Calcium/lipid-binding domain, CaLB)"/>
    <property type="match status" value="1"/>
</dbReference>
<dbReference type="EMBL" id="CAVP010058755">
    <property type="protein sequence ID" value="CDL95147.1"/>
    <property type="molecule type" value="Genomic_DNA"/>
</dbReference>
<dbReference type="Pfam" id="PF00168">
    <property type="entry name" value="C2"/>
    <property type="match status" value="1"/>
</dbReference>
<protein>
    <submittedName>
        <fullName evidence="3">C2 calcium-dependent membrane targeting domain containing protein</fullName>
    </submittedName>
</protein>
<feature type="region of interest" description="Disordered" evidence="1">
    <location>
        <begin position="1"/>
        <end position="45"/>
    </location>
</feature>
<name>W6NSS6_HAECO</name>
<dbReference type="InterPro" id="IPR051634">
    <property type="entry name" value="Extended_Synaptotagmin"/>
</dbReference>
<feature type="compositionally biased region" description="Basic and acidic residues" evidence="1">
    <location>
        <begin position="8"/>
        <end position="24"/>
    </location>
</feature>
<dbReference type="Gene3D" id="2.60.40.150">
    <property type="entry name" value="C2 domain"/>
    <property type="match status" value="1"/>
</dbReference>
<feature type="compositionally biased region" description="Polar residues" evidence="1">
    <location>
        <begin position="63"/>
        <end position="72"/>
    </location>
</feature>
<proteinExistence type="predicted"/>
<organism evidence="3">
    <name type="scientific">Haemonchus contortus</name>
    <name type="common">Barber pole worm</name>
    <dbReference type="NCBI Taxonomy" id="6289"/>
    <lineage>
        <taxon>Eukaryota</taxon>
        <taxon>Metazoa</taxon>
        <taxon>Ecdysozoa</taxon>
        <taxon>Nematoda</taxon>
        <taxon>Chromadorea</taxon>
        <taxon>Rhabditida</taxon>
        <taxon>Rhabditina</taxon>
        <taxon>Rhabditomorpha</taxon>
        <taxon>Strongyloidea</taxon>
        <taxon>Trichostrongylidae</taxon>
        <taxon>Haemonchus</taxon>
    </lineage>
</organism>
<comment type="caution">
    <text evidence="3">The sequence shown here is derived from an EMBL/GenBank/DDBJ whole genome shotgun (WGS) entry which is preliminary data.</text>
</comment>
<dbReference type="PANTHER" id="PTHR45761">
    <property type="entry name" value="EXTENDED SYNAPTOTAGMIN-LIKE PROTEIN 2, ISOFORM C"/>
    <property type="match status" value="1"/>
</dbReference>
<evidence type="ECO:0000259" key="2">
    <source>
        <dbReference type="PROSITE" id="PS50004"/>
    </source>
</evidence>
<dbReference type="GO" id="GO:0005509">
    <property type="term" value="F:calcium ion binding"/>
    <property type="evidence" value="ECO:0007669"/>
    <property type="project" value="TreeGrafter"/>
</dbReference>
<dbReference type="SMART" id="SM00239">
    <property type="entry name" value="C2"/>
    <property type="match status" value="1"/>
</dbReference>
<dbReference type="AlphaFoldDB" id="W6NSS6"/>
<gene>
    <name evidence="3" type="ORF">HCOI_00428100</name>
</gene>
<dbReference type="GO" id="GO:0031210">
    <property type="term" value="F:phosphatidylcholine binding"/>
    <property type="evidence" value="ECO:0007669"/>
    <property type="project" value="TreeGrafter"/>
</dbReference>
<reference evidence="3" key="2">
    <citation type="submission" date="2013-05" db="EMBL/GenBank/DDBJ databases">
        <title>The genome and transcriptome of Haemonchus contortus: a key model parasite for drug and vaccine discovery.</title>
        <authorList>
            <person name="Laing R."/>
            <person name="Kikuchi T."/>
            <person name="Martinelli A."/>
            <person name="Tsai I.J."/>
            <person name="Beech R.N."/>
            <person name="Redman E."/>
            <person name="Holroyd N."/>
            <person name="Bartley D.J."/>
            <person name="Beasley H."/>
            <person name="Britton C."/>
            <person name="Curran D."/>
            <person name="Devaney E."/>
            <person name="Gilabert A."/>
            <person name="Jackson F."/>
            <person name="Hunt M."/>
            <person name="Johnston S."/>
            <person name="Kryukov I."/>
            <person name="Li K."/>
            <person name="Morrison A.A."/>
            <person name="Reid A.J."/>
            <person name="Sargison N."/>
            <person name="Saunders G."/>
            <person name="Wasmuth J.D."/>
            <person name="Wolstenholme A."/>
            <person name="Berriman M."/>
            <person name="Gilleard J.S."/>
            <person name="Cotton J.A."/>
        </authorList>
    </citation>
    <scope>NUCLEOTIDE SEQUENCE [LARGE SCALE GENOMIC DNA]</scope>
    <source>
        <strain evidence="3">ISE/inbred ISE</strain>
    </source>
</reference>
<accession>W6NSS6</accession>
<sequence>MEYANVSHIERASRRENGKGEKMNGDSVAVEPAKTVNPSPGIFEPETKLNVEDIEILRSESVNSMNTSSGRSSRLGRVFHARHPKSSKNRGNQPRGELQMSIRHSEALQKLVVQVLAARNLLPWGKDDLCDPYATVKLISVENNKVFSKRKTGVVKNSLNPLFDNHFELDLDAQDIHNYKLQILVKDDTNYGAFAKKPVLGQIDIRLATLPSCELPQQWVRLEPERS</sequence>
<reference evidence="3" key="1">
    <citation type="submission" date="2013-03" db="EMBL/GenBank/DDBJ databases">
        <authorList>
            <person name="Aslett M."/>
        </authorList>
    </citation>
    <scope>NUCLEOTIDE SEQUENCE [LARGE SCALE GENOMIC DNA]</scope>
    <source>
        <strain evidence="3">ISE/inbred ISE</strain>
    </source>
</reference>
<feature type="compositionally biased region" description="Basic residues" evidence="1">
    <location>
        <begin position="77"/>
        <end position="88"/>
    </location>
</feature>
<feature type="domain" description="C2" evidence="2">
    <location>
        <begin position="94"/>
        <end position="220"/>
    </location>
</feature>
<dbReference type="InterPro" id="IPR000008">
    <property type="entry name" value="C2_dom"/>
</dbReference>
<evidence type="ECO:0000256" key="1">
    <source>
        <dbReference type="SAM" id="MobiDB-lite"/>
    </source>
</evidence>
<dbReference type="PANTHER" id="PTHR45761:SF1">
    <property type="entry name" value="EXTENDED SYNAPTOTAGMIN-LIKE PROTEIN 2, ISOFORM C"/>
    <property type="match status" value="1"/>
</dbReference>
<dbReference type="GO" id="GO:0005789">
    <property type="term" value="C:endoplasmic reticulum membrane"/>
    <property type="evidence" value="ECO:0007669"/>
    <property type="project" value="TreeGrafter"/>
</dbReference>
<dbReference type="InterPro" id="IPR035892">
    <property type="entry name" value="C2_domain_sf"/>
</dbReference>